<evidence type="ECO:0000313" key="3">
    <source>
        <dbReference type="Proteomes" id="UP001341281"/>
    </source>
</evidence>
<dbReference type="Proteomes" id="UP001341281">
    <property type="component" value="Chromosome 02"/>
</dbReference>
<organism evidence="2 3">
    <name type="scientific">Paspalum notatum var. saurae</name>
    <dbReference type="NCBI Taxonomy" id="547442"/>
    <lineage>
        <taxon>Eukaryota</taxon>
        <taxon>Viridiplantae</taxon>
        <taxon>Streptophyta</taxon>
        <taxon>Embryophyta</taxon>
        <taxon>Tracheophyta</taxon>
        <taxon>Spermatophyta</taxon>
        <taxon>Magnoliopsida</taxon>
        <taxon>Liliopsida</taxon>
        <taxon>Poales</taxon>
        <taxon>Poaceae</taxon>
        <taxon>PACMAD clade</taxon>
        <taxon>Panicoideae</taxon>
        <taxon>Andropogonodae</taxon>
        <taxon>Paspaleae</taxon>
        <taxon>Paspalinae</taxon>
        <taxon>Paspalum</taxon>
    </lineage>
</organism>
<proteinExistence type="predicted"/>
<feature type="compositionally biased region" description="Low complexity" evidence="1">
    <location>
        <begin position="109"/>
        <end position="127"/>
    </location>
</feature>
<evidence type="ECO:0000313" key="2">
    <source>
        <dbReference type="EMBL" id="WVZ60229.1"/>
    </source>
</evidence>
<feature type="region of interest" description="Disordered" evidence="1">
    <location>
        <begin position="139"/>
        <end position="158"/>
    </location>
</feature>
<dbReference type="EMBL" id="CP144746">
    <property type="protein sequence ID" value="WVZ60229.1"/>
    <property type="molecule type" value="Genomic_DNA"/>
</dbReference>
<keyword evidence="3" id="KW-1185">Reference proteome</keyword>
<evidence type="ECO:0000256" key="1">
    <source>
        <dbReference type="SAM" id="MobiDB-lite"/>
    </source>
</evidence>
<feature type="compositionally biased region" description="Basic and acidic residues" evidence="1">
    <location>
        <begin position="95"/>
        <end position="107"/>
    </location>
</feature>
<gene>
    <name evidence="2" type="ORF">U9M48_010280</name>
</gene>
<protein>
    <submittedName>
        <fullName evidence="2">Uncharacterized protein</fullName>
    </submittedName>
</protein>
<accession>A0AAQ3STV5</accession>
<feature type="region of interest" description="Disordered" evidence="1">
    <location>
        <begin position="1"/>
        <end position="134"/>
    </location>
</feature>
<dbReference type="AlphaFoldDB" id="A0AAQ3STV5"/>
<feature type="compositionally biased region" description="Low complexity" evidence="1">
    <location>
        <begin position="12"/>
        <end position="23"/>
    </location>
</feature>
<reference evidence="2 3" key="1">
    <citation type="submission" date="2024-02" db="EMBL/GenBank/DDBJ databases">
        <title>High-quality chromosome-scale genome assembly of Pensacola bahiagrass (Paspalum notatum Flugge var. saurae).</title>
        <authorList>
            <person name="Vega J.M."/>
            <person name="Podio M."/>
            <person name="Orjuela J."/>
            <person name="Siena L.A."/>
            <person name="Pessino S.C."/>
            <person name="Combes M.C."/>
            <person name="Mariac C."/>
            <person name="Albertini E."/>
            <person name="Pupilli F."/>
            <person name="Ortiz J.P.A."/>
            <person name="Leblanc O."/>
        </authorList>
    </citation>
    <scope>NUCLEOTIDE SEQUENCE [LARGE SCALE GENOMIC DNA]</scope>
    <source>
        <strain evidence="2">R1</strain>
        <tissue evidence="2">Leaf</tissue>
    </source>
</reference>
<sequence>MRIAVLPRLPRQAQAVATGAVTANHPSSRHRQSPTPRSQFPHPATPTLARKGPPRSRAGSGKRRGVPSRRAQSSTAPHSGAERNGTARGHAHHARDRDTARRERDGNVRAAGPRSPAAAYGRAGPGPQQKGPRAWCARTAGRGKAGPRASVRSSPSSTDCAARELGLQFLRYVHSLVEVDCSTNSDEFFIFFFSLHPRAKLGYQY</sequence>
<name>A0AAQ3STV5_PASNO</name>